<evidence type="ECO:0000256" key="5">
    <source>
        <dbReference type="ARBA" id="ARBA00022598"/>
    </source>
</evidence>
<keyword evidence="8 12" id="KW-0648">Protein biosynthesis</keyword>
<feature type="binding site" evidence="12">
    <location>
        <position position="395"/>
    </location>
    <ligand>
        <name>L-serine</name>
        <dbReference type="ChEBI" id="CHEBI:33384"/>
    </ligand>
</feature>
<dbReference type="AlphaFoldDB" id="A0A1I6MCR1"/>
<evidence type="ECO:0000313" key="17">
    <source>
        <dbReference type="EMBL" id="SFS13393.1"/>
    </source>
</evidence>
<dbReference type="Pfam" id="PF00587">
    <property type="entry name" value="tRNA-synt_2b"/>
    <property type="match status" value="1"/>
</dbReference>
<dbReference type="EC" id="6.1.1.11" evidence="12"/>
<evidence type="ECO:0000256" key="4">
    <source>
        <dbReference type="ARBA" id="ARBA00022490"/>
    </source>
</evidence>
<feature type="binding site" evidence="13">
    <location>
        <position position="241"/>
    </location>
    <ligand>
        <name>L-serine</name>
        <dbReference type="ChEBI" id="CHEBI:33384"/>
    </ligand>
</feature>
<keyword evidence="9 12" id="KW-0030">Aminoacyl-tRNA synthetase</keyword>
<dbReference type="NCBIfam" id="TIGR00414">
    <property type="entry name" value="serS"/>
    <property type="match status" value="1"/>
</dbReference>
<feature type="domain" description="Aminoacyl-transfer RNA synthetases class-II family profile" evidence="16">
    <location>
        <begin position="166"/>
        <end position="420"/>
    </location>
</feature>
<dbReference type="RefSeq" id="WP_089839254.1">
    <property type="nucleotide sequence ID" value="NZ_FOZL01000001.1"/>
</dbReference>
<comment type="catalytic activity">
    <reaction evidence="11 12">
        <text>tRNA(Ser) + L-serine + ATP = L-seryl-tRNA(Ser) + AMP + diphosphate + H(+)</text>
        <dbReference type="Rhea" id="RHEA:12292"/>
        <dbReference type="Rhea" id="RHEA-COMP:9669"/>
        <dbReference type="Rhea" id="RHEA-COMP:9703"/>
        <dbReference type="ChEBI" id="CHEBI:15378"/>
        <dbReference type="ChEBI" id="CHEBI:30616"/>
        <dbReference type="ChEBI" id="CHEBI:33019"/>
        <dbReference type="ChEBI" id="CHEBI:33384"/>
        <dbReference type="ChEBI" id="CHEBI:78442"/>
        <dbReference type="ChEBI" id="CHEBI:78533"/>
        <dbReference type="ChEBI" id="CHEBI:456215"/>
        <dbReference type="EC" id="6.1.1.11"/>
    </reaction>
</comment>
<gene>
    <name evidence="12" type="primary">serS</name>
    <name evidence="17" type="ORF">SAMN05421771_2292</name>
</gene>
<reference evidence="17 18" key="1">
    <citation type="submission" date="2016-10" db="EMBL/GenBank/DDBJ databases">
        <authorList>
            <person name="de Groot N.N."/>
        </authorList>
    </citation>
    <scope>NUCLEOTIDE SEQUENCE [LARGE SCALE GENOMIC DNA]</scope>
    <source>
        <strain evidence="17 18">DSM 21001</strain>
    </source>
</reference>
<protein>
    <recommendedName>
        <fullName evidence="12">Serine--tRNA ligase</fullName>
        <ecNumber evidence="12">6.1.1.11</ecNumber>
    </recommendedName>
    <alternativeName>
        <fullName evidence="12">Seryl-tRNA synthetase</fullName>
        <shortName evidence="12">SerRS</shortName>
    </alternativeName>
    <alternativeName>
        <fullName evidence="12">Seryl-tRNA(Ser/Sec) synthetase</fullName>
    </alternativeName>
</protein>
<dbReference type="PANTHER" id="PTHR43697:SF1">
    <property type="entry name" value="SERINE--TRNA LIGASE"/>
    <property type="match status" value="1"/>
</dbReference>
<dbReference type="InterPro" id="IPR002314">
    <property type="entry name" value="aa-tRNA-synt_IIb"/>
</dbReference>
<dbReference type="InterPro" id="IPR045864">
    <property type="entry name" value="aa-tRNA-synth_II/BPL/LPL"/>
</dbReference>
<dbReference type="GO" id="GO:0004828">
    <property type="term" value="F:serine-tRNA ligase activity"/>
    <property type="evidence" value="ECO:0007669"/>
    <property type="project" value="UniProtKB-UniRule"/>
</dbReference>
<feature type="binding site" evidence="13">
    <location>
        <position position="393"/>
    </location>
    <ligand>
        <name>L-serine</name>
        <dbReference type="ChEBI" id="CHEBI:33384"/>
    </ligand>
</feature>
<comment type="similarity">
    <text evidence="3 12">Belongs to the class-II aminoacyl-tRNA synthetase family. Type-1 seryl-tRNA synthetase subfamily.</text>
</comment>
<sequence>MIDLAYVRANLETVQKKLHARGADPTLLADFATIDRDRREAITRLETVKKQRNDLTNEIARLRKAGQDATAPTEQTKSLKTELETLEATAAEADQKLQTILQALPNLQADDVPEGKSADDNVEVKRWGTLPEIANPKPHWELGEALGILDFDRAAKISGARFVVQFGQGARLERALAAFMLDLHTREHGYTEVLPPNMVNSKSLFGTGQLPKFAEDQFHCDDKGPYIPGQFQDNDHWLIPTAEVPVTNLFRDETLDEAELPISFCAYTPCYRSEAGSYGRDVRGMIRQHQFQKVELVKFAKPEDSAAEHEALTRNAERVLELLGLPYRRMLLCAGDMGAGAAKTYDLEVWLPGQQLYREISSCSNFHDFQARRANIRFKSPAAKKSEYLHTLNGSGLAVGRTYVAILENYQQPDGSIRIPDVLVPYMNHETHITQKKVRG</sequence>
<dbReference type="EMBL" id="FOZL01000001">
    <property type="protein sequence ID" value="SFS13393.1"/>
    <property type="molecule type" value="Genomic_DNA"/>
</dbReference>
<dbReference type="GO" id="GO:0006434">
    <property type="term" value="P:seryl-tRNA aminoacylation"/>
    <property type="evidence" value="ECO:0007669"/>
    <property type="project" value="UniProtKB-UniRule"/>
</dbReference>
<evidence type="ECO:0000256" key="2">
    <source>
        <dbReference type="ARBA" id="ARBA00005045"/>
    </source>
</evidence>
<comment type="pathway">
    <text evidence="2 12">Aminoacyl-tRNA biosynthesis; selenocysteinyl-tRNA(Sec) biosynthesis; L-seryl-tRNA(Sec) from L-serine and tRNA(Sec): step 1/1.</text>
</comment>
<feature type="binding site" evidence="12 14">
    <location>
        <begin position="272"/>
        <end position="274"/>
    </location>
    <ligand>
        <name>ATP</name>
        <dbReference type="ChEBI" id="CHEBI:30616"/>
    </ligand>
</feature>
<keyword evidence="6 12" id="KW-0547">Nucleotide-binding</keyword>
<evidence type="ECO:0000256" key="6">
    <source>
        <dbReference type="ARBA" id="ARBA00022741"/>
    </source>
</evidence>
<dbReference type="InterPro" id="IPR042103">
    <property type="entry name" value="SerRS_1_N_sf"/>
</dbReference>
<evidence type="ECO:0000256" key="7">
    <source>
        <dbReference type="ARBA" id="ARBA00022840"/>
    </source>
</evidence>
<evidence type="ECO:0000313" key="18">
    <source>
        <dbReference type="Proteomes" id="UP000199024"/>
    </source>
</evidence>
<evidence type="ECO:0000256" key="9">
    <source>
        <dbReference type="ARBA" id="ARBA00023146"/>
    </source>
</evidence>
<dbReference type="GO" id="GO:0016260">
    <property type="term" value="P:selenocysteine biosynthetic process"/>
    <property type="evidence" value="ECO:0007669"/>
    <property type="project" value="UniProtKB-UniRule"/>
</dbReference>
<dbReference type="InterPro" id="IPR015866">
    <property type="entry name" value="Ser-tRNA-synth_1_N"/>
</dbReference>
<evidence type="ECO:0000256" key="13">
    <source>
        <dbReference type="PIRSR" id="PIRSR001529-1"/>
    </source>
</evidence>
<keyword evidence="18" id="KW-1185">Reference proteome</keyword>
<dbReference type="PRINTS" id="PR00981">
    <property type="entry name" value="TRNASYNTHSER"/>
</dbReference>
<dbReference type="SUPFAM" id="SSF46589">
    <property type="entry name" value="tRNA-binding arm"/>
    <property type="match status" value="1"/>
</dbReference>
<proteinExistence type="inferred from homology"/>
<comment type="caution">
    <text evidence="12">Lacks conserved residue(s) required for the propagation of feature annotation.</text>
</comment>
<dbReference type="Proteomes" id="UP000199024">
    <property type="component" value="Unassembled WGS sequence"/>
</dbReference>
<dbReference type="Gene3D" id="1.10.287.40">
    <property type="entry name" value="Serine-tRNA synthetase, tRNA binding domain"/>
    <property type="match status" value="1"/>
</dbReference>
<feature type="binding site" evidence="12">
    <location>
        <begin position="241"/>
        <end position="243"/>
    </location>
    <ligand>
        <name>L-serine</name>
        <dbReference type="ChEBI" id="CHEBI:33384"/>
    </ligand>
</feature>
<dbReference type="InterPro" id="IPR033729">
    <property type="entry name" value="SerRS_core"/>
</dbReference>
<dbReference type="PIRSF" id="PIRSF001529">
    <property type="entry name" value="Ser-tRNA-synth_IIa"/>
    <property type="match status" value="1"/>
</dbReference>
<evidence type="ECO:0000256" key="11">
    <source>
        <dbReference type="ARBA" id="ARBA00048823"/>
    </source>
</evidence>
<dbReference type="InterPro" id="IPR002317">
    <property type="entry name" value="Ser-tRNA-ligase_type_1"/>
</dbReference>
<evidence type="ECO:0000259" key="16">
    <source>
        <dbReference type="PROSITE" id="PS50862"/>
    </source>
</evidence>
<feature type="binding site" evidence="12 13">
    <location>
        <position position="295"/>
    </location>
    <ligand>
        <name>L-serine</name>
        <dbReference type="ChEBI" id="CHEBI:33384"/>
    </ligand>
</feature>
<feature type="binding site" evidence="13">
    <location>
        <position position="272"/>
    </location>
    <ligand>
        <name>L-serine</name>
        <dbReference type="ChEBI" id="CHEBI:33384"/>
    </ligand>
</feature>
<dbReference type="PANTHER" id="PTHR43697">
    <property type="entry name" value="SERYL-TRNA SYNTHETASE"/>
    <property type="match status" value="1"/>
</dbReference>
<evidence type="ECO:0000256" key="14">
    <source>
        <dbReference type="PIRSR" id="PIRSR001529-2"/>
    </source>
</evidence>
<name>A0A1I6MCR1_9BACT</name>
<dbReference type="InterPro" id="IPR010978">
    <property type="entry name" value="tRNA-bd_arm"/>
</dbReference>
<comment type="function">
    <text evidence="12">Catalyzes the attachment of serine to tRNA(Ser). Is also able to aminoacylate tRNA(Sec) with serine, to form the misacylated tRNA L-seryl-tRNA(Sec), which will be further converted into selenocysteinyl-tRNA(Sec).</text>
</comment>
<dbReference type="STRING" id="474950.SAMN05421771_2292"/>
<evidence type="ECO:0000256" key="15">
    <source>
        <dbReference type="SAM" id="Coils"/>
    </source>
</evidence>
<evidence type="ECO:0000256" key="8">
    <source>
        <dbReference type="ARBA" id="ARBA00022917"/>
    </source>
</evidence>
<dbReference type="InterPro" id="IPR006195">
    <property type="entry name" value="aa-tRNA-synth_II"/>
</dbReference>
<keyword evidence="7 12" id="KW-0067">ATP-binding</keyword>
<evidence type="ECO:0000256" key="1">
    <source>
        <dbReference type="ARBA" id="ARBA00004496"/>
    </source>
</evidence>
<dbReference type="SUPFAM" id="SSF55681">
    <property type="entry name" value="Class II aaRS and biotin synthetases"/>
    <property type="match status" value="1"/>
</dbReference>
<comment type="catalytic activity">
    <reaction evidence="10 12">
        <text>tRNA(Sec) + L-serine + ATP = L-seryl-tRNA(Sec) + AMP + diphosphate + H(+)</text>
        <dbReference type="Rhea" id="RHEA:42580"/>
        <dbReference type="Rhea" id="RHEA-COMP:9742"/>
        <dbReference type="Rhea" id="RHEA-COMP:10128"/>
        <dbReference type="ChEBI" id="CHEBI:15378"/>
        <dbReference type="ChEBI" id="CHEBI:30616"/>
        <dbReference type="ChEBI" id="CHEBI:33019"/>
        <dbReference type="ChEBI" id="CHEBI:33384"/>
        <dbReference type="ChEBI" id="CHEBI:78442"/>
        <dbReference type="ChEBI" id="CHEBI:78533"/>
        <dbReference type="ChEBI" id="CHEBI:456215"/>
        <dbReference type="EC" id="6.1.1.11"/>
    </reaction>
</comment>
<evidence type="ECO:0000256" key="10">
    <source>
        <dbReference type="ARBA" id="ARBA00047929"/>
    </source>
</evidence>
<keyword evidence="4 12" id="KW-0963">Cytoplasm</keyword>
<dbReference type="UniPathway" id="UPA00906">
    <property type="reaction ID" value="UER00895"/>
</dbReference>
<dbReference type="Pfam" id="PF02403">
    <property type="entry name" value="Seryl_tRNA_N"/>
    <property type="match status" value="1"/>
</dbReference>
<comment type="subcellular location">
    <subcellularLocation>
        <location evidence="1 12">Cytoplasm</location>
    </subcellularLocation>
</comment>
<feature type="coiled-coil region" evidence="15">
    <location>
        <begin position="38"/>
        <end position="103"/>
    </location>
</feature>
<dbReference type="OrthoDB" id="9804647at2"/>
<keyword evidence="5 12" id="KW-0436">Ligase</keyword>
<organism evidence="17 18">
    <name type="scientific">Granulicella pectinivorans</name>
    <dbReference type="NCBI Taxonomy" id="474950"/>
    <lineage>
        <taxon>Bacteria</taxon>
        <taxon>Pseudomonadati</taxon>
        <taxon>Acidobacteriota</taxon>
        <taxon>Terriglobia</taxon>
        <taxon>Terriglobales</taxon>
        <taxon>Acidobacteriaceae</taxon>
        <taxon>Granulicella</taxon>
    </lineage>
</organism>
<dbReference type="HAMAP" id="MF_00176">
    <property type="entry name" value="Ser_tRNA_synth_type1"/>
    <property type="match status" value="1"/>
</dbReference>
<dbReference type="GO" id="GO:0005524">
    <property type="term" value="F:ATP binding"/>
    <property type="evidence" value="ECO:0007669"/>
    <property type="project" value="UniProtKB-UniRule"/>
</dbReference>
<accession>A0A1I6MCR1</accession>
<comment type="domain">
    <text evidence="12">Consists of two distinct domains, a catalytic core and a N-terminal extension that is involved in tRNA binding.</text>
</comment>
<dbReference type="Gene3D" id="3.30.930.10">
    <property type="entry name" value="Bira Bifunctional Protein, Domain 2"/>
    <property type="match status" value="1"/>
</dbReference>
<dbReference type="GO" id="GO:0005737">
    <property type="term" value="C:cytoplasm"/>
    <property type="evidence" value="ECO:0007669"/>
    <property type="project" value="UniProtKB-SubCell"/>
</dbReference>
<keyword evidence="15" id="KW-0175">Coiled coil</keyword>
<feature type="binding site" evidence="12 14">
    <location>
        <begin position="359"/>
        <end position="362"/>
    </location>
    <ligand>
        <name>ATP</name>
        <dbReference type="ChEBI" id="CHEBI:30616"/>
    </ligand>
</feature>
<dbReference type="PROSITE" id="PS50862">
    <property type="entry name" value="AA_TRNA_LIGASE_II"/>
    <property type="match status" value="1"/>
</dbReference>
<evidence type="ECO:0000256" key="12">
    <source>
        <dbReference type="HAMAP-Rule" id="MF_00176"/>
    </source>
</evidence>
<dbReference type="CDD" id="cd00770">
    <property type="entry name" value="SerRS_core"/>
    <property type="match status" value="1"/>
</dbReference>
<comment type="subunit">
    <text evidence="12">Homodimer. The tRNA molecule binds across the dimer.</text>
</comment>
<evidence type="ECO:0000256" key="3">
    <source>
        <dbReference type="ARBA" id="ARBA00010728"/>
    </source>
</evidence>